<dbReference type="GeneID" id="37038341"/>
<evidence type="ECO:0000256" key="1">
    <source>
        <dbReference type="SAM" id="SignalP"/>
    </source>
</evidence>
<dbReference type="RefSeq" id="XP_025366789.1">
    <property type="nucleotide sequence ID" value="XM_025516471.1"/>
</dbReference>
<reference evidence="2 3" key="1">
    <citation type="journal article" date="2018" name="Mol. Biol. Evol.">
        <title>Broad Genomic Sampling Reveals a Smut Pathogenic Ancestry of the Fungal Clade Ustilaginomycotina.</title>
        <authorList>
            <person name="Kijpornyongpan T."/>
            <person name="Mondo S.J."/>
            <person name="Barry K."/>
            <person name="Sandor L."/>
            <person name="Lee J."/>
            <person name="Lipzen A."/>
            <person name="Pangilinan J."/>
            <person name="LaButti K."/>
            <person name="Hainaut M."/>
            <person name="Henrissat B."/>
            <person name="Grigoriev I.V."/>
            <person name="Spatafora J.W."/>
            <person name="Aime M.C."/>
        </authorList>
    </citation>
    <scope>NUCLEOTIDE SEQUENCE [LARGE SCALE GENOMIC DNA]</scope>
    <source>
        <strain evidence="2 3">MCA 4658</strain>
    </source>
</reference>
<sequence>MVAAYVWGLMLLRPLASLSDQGAPPPMHVALLHYHLPAEWTSYSVSPHVTFDSISVSDGRVLQALIRHPHVDLRRPRAPGERHAKVMDFLITDLNWHRLDPTWRPSEHPFEDVKMWHLEQSVSTDEGIVDDLQDMAIDATTIYTTRKSAGLHFVDFGIAASMKAAKEDQLRPHAAARSSFDSPWREAGRI</sequence>
<dbReference type="OrthoDB" id="10336092at2759"/>
<keyword evidence="1" id="KW-0732">Signal</keyword>
<evidence type="ECO:0008006" key="4">
    <source>
        <dbReference type="Google" id="ProtNLM"/>
    </source>
</evidence>
<dbReference type="AlphaFoldDB" id="A0A316VPQ6"/>
<name>A0A316VPQ6_9BASI</name>
<accession>A0A316VPQ6</accession>
<keyword evidence="3" id="KW-1185">Reference proteome</keyword>
<evidence type="ECO:0000313" key="2">
    <source>
        <dbReference type="EMBL" id="PWN39629.1"/>
    </source>
</evidence>
<gene>
    <name evidence="2" type="ORF">IE81DRAFT_350009</name>
</gene>
<feature type="chain" id="PRO_5016411942" description="Protein kinase domain-containing protein" evidence="1">
    <location>
        <begin position="18"/>
        <end position="190"/>
    </location>
</feature>
<organism evidence="2 3">
    <name type="scientific">Ceraceosorus guamensis</name>
    <dbReference type="NCBI Taxonomy" id="1522189"/>
    <lineage>
        <taxon>Eukaryota</taxon>
        <taxon>Fungi</taxon>
        <taxon>Dikarya</taxon>
        <taxon>Basidiomycota</taxon>
        <taxon>Ustilaginomycotina</taxon>
        <taxon>Exobasidiomycetes</taxon>
        <taxon>Ceraceosorales</taxon>
        <taxon>Ceraceosoraceae</taxon>
        <taxon>Ceraceosorus</taxon>
    </lineage>
</organism>
<dbReference type="Proteomes" id="UP000245783">
    <property type="component" value="Unassembled WGS sequence"/>
</dbReference>
<feature type="signal peptide" evidence="1">
    <location>
        <begin position="1"/>
        <end position="17"/>
    </location>
</feature>
<proteinExistence type="predicted"/>
<protein>
    <recommendedName>
        <fullName evidence="4">Protein kinase domain-containing protein</fullName>
    </recommendedName>
</protein>
<dbReference type="InParanoid" id="A0A316VPQ6"/>
<dbReference type="EMBL" id="KZ819454">
    <property type="protein sequence ID" value="PWN39629.1"/>
    <property type="molecule type" value="Genomic_DNA"/>
</dbReference>
<evidence type="ECO:0000313" key="3">
    <source>
        <dbReference type="Proteomes" id="UP000245783"/>
    </source>
</evidence>